<evidence type="ECO:0000256" key="3">
    <source>
        <dbReference type="ARBA" id="ARBA00022692"/>
    </source>
</evidence>
<feature type="transmembrane region" description="Helical" evidence="6">
    <location>
        <begin position="367"/>
        <end position="394"/>
    </location>
</feature>
<feature type="transmembrane region" description="Helical" evidence="6">
    <location>
        <begin position="140"/>
        <end position="163"/>
    </location>
</feature>
<dbReference type="Pfam" id="PF01943">
    <property type="entry name" value="Polysacc_synt"/>
    <property type="match status" value="1"/>
</dbReference>
<dbReference type="RefSeq" id="WP_168722561.1">
    <property type="nucleotide sequence ID" value="NZ_JAAXPN010000009.1"/>
</dbReference>
<feature type="transmembrane region" description="Helical" evidence="6">
    <location>
        <begin position="432"/>
        <end position="457"/>
    </location>
</feature>
<dbReference type="GO" id="GO:0005886">
    <property type="term" value="C:plasma membrane"/>
    <property type="evidence" value="ECO:0007669"/>
    <property type="project" value="UniProtKB-SubCell"/>
</dbReference>
<gene>
    <name evidence="7" type="ORF">HF964_08170</name>
</gene>
<reference evidence="7 8" key="1">
    <citation type="submission" date="2020-04" db="EMBL/GenBank/DDBJ databases">
        <title>MicrobeNet Type strains.</title>
        <authorList>
            <person name="Nicholson A.C."/>
        </authorList>
    </citation>
    <scope>NUCLEOTIDE SEQUENCE [LARGE SCALE GENOMIC DNA]</scope>
    <source>
        <strain evidence="7 8">CCUG 61472</strain>
    </source>
</reference>
<feature type="transmembrane region" description="Helical" evidence="6">
    <location>
        <begin position="406"/>
        <end position="426"/>
    </location>
</feature>
<feature type="transmembrane region" description="Helical" evidence="6">
    <location>
        <begin position="81"/>
        <end position="103"/>
    </location>
</feature>
<sequence length="463" mass="51275">MFSNSVKRLFSNSLIFSIGTLGTKVIGFLMVPFYTYFLTQGQFGIVDLISTTVAMLTPVVTLSVFEAIFRFTMDKNFSNKILFSNGLAITAFGSILSLIGGGIAQISGYKYGVLLAILLILSVVSCFLQYFVRGIGHVKLFAATGIVGTSLSAILNIMLIWYFKLGVNGYLYGMAGAQLGTFVLIVAVVKPWQYVDLTLVSKKNALMLLRYSVPMIPNAFAWWFTNDANRFFILFFLGTSANGIYAVANKIPSILTIFFTVFNQAWQISAVDEYESQNNSAFYSMIFNNLIHFSFLGMAGLLLILKPLMHVLVAPNFYSAWEFVPFLMLAMIFSNLSGFLGSTYIAAKMTSKLFSTTIYGMLTNIAFNAALIPLIGLNGAGLGSALGFLVVMIIRLKQTKAFVSINVKWIPLTIHLLITALMYATLHLQNNMIMFILLAIFFIISLVLAGKDVFIFLKRRHAK</sequence>
<evidence type="ECO:0000256" key="2">
    <source>
        <dbReference type="ARBA" id="ARBA00022475"/>
    </source>
</evidence>
<organism evidence="7 8">
    <name type="scientific">Periweissella fabalis</name>
    <dbReference type="NCBI Taxonomy" id="1070421"/>
    <lineage>
        <taxon>Bacteria</taxon>
        <taxon>Bacillati</taxon>
        <taxon>Bacillota</taxon>
        <taxon>Bacilli</taxon>
        <taxon>Lactobacillales</taxon>
        <taxon>Lactobacillaceae</taxon>
        <taxon>Periweissella</taxon>
    </lineage>
</organism>
<evidence type="ECO:0000256" key="1">
    <source>
        <dbReference type="ARBA" id="ARBA00004651"/>
    </source>
</evidence>
<keyword evidence="3 6" id="KW-0812">Transmembrane</keyword>
<dbReference type="InterPro" id="IPR050833">
    <property type="entry name" value="Poly_Biosynth_Transport"/>
</dbReference>
<feature type="transmembrane region" description="Helical" evidence="6">
    <location>
        <begin position="208"/>
        <end position="225"/>
    </location>
</feature>
<feature type="transmembrane region" description="Helical" evidence="6">
    <location>
        <begin position="169"/>
        <end position="188"/>
    </location>
</feature>
<comment type="caution">
    <text evidence="7">The sequence shown here is derived from an EMBL/GenBank/DDBJ whole genome shotgun (WGS) entry which is preliminary data.</text>
</comment>
<evidence type="ECO:0000256" key="5">
    <source>
        <dbReference type="ARBA" id="ARBA00023136"/>
    </source>
</evidence>
<feature type="transmembrane region" description="Helical" evidence="6">
    <location>
        <begin position="326"/>
        <end position="347"/>
    </location>
</feature>
<feature type="transmembrane region" description="Helical" evidence="6">
    <location>
        <begin position="109"/>
        <end position="128"/>
    </location>
</feature>
<dbReference type="EMBL" id="JAAXPN010000009">
    <property type="protein sequence ID" value="NKZ24768.1"/>
    <property type="molecule type" value="Genomic_DNA"/>
</dbReference>
<name>A0A7X6S3M4_9LACO</name>
<evidence type="ECO:0000256" key="6">
    <source>
        <dbReference type="SAM" id="Phobius"/>
    </source>
</evidence>
<feature type="transmembrane region" description="Helical" evidence="6">
    <location>
        <begin position="12"/>
        <end position="36"/>
    </location>
</feature>
<comment type="subcellular location">
    <subcellularLocation>
        <location evidence="1">Cell membrane</location>
        <topology evidence="1">Multi-pass membrane protein</topology>
    </subcellularLocation>
</comment>
<feature type="transmembrane region" description="Helical" evidence="6">
    <location>
        <begin position="48"/>
        <end position="69"/>
    </location>
</feature>
<dbReference type="PANTHER" id="PTHR30250:SF11">
    <property type="entry name" value="O-ANTIGEN TRANSPORTER-RELATED"/>
    <property type="match status" value="1"/>
</dbReference>
<proteinExistence type="predicted"/>
<keyword evidence="8" id="KW-1185">Reference proteome</keyword>
<evidence type="ECO:0000313" key="8">
    <source>
        <dbReference type="Proteomes" id="UP000549765"/>
    </source>
</evidence>
<evidence type="ECO:0000256" key="4">
    <source>
        <dbReference type="ARBA" id="ARBA00022989"/>
    </source>
</evidence>
<dbReference type="AlphaFoldDB" id="A0A7X6S3M4"/>
<accession>A0A7X6S3M4</accession>
<dbReference type="Proteomes" id="UP000549765">
    <property type="component" value="Unassembled WGS sequence"/>
</dbReference>
<keyword evidence="4 6" id="KW-1133">Transmembrane helix</keyword>
<dbReference type="PANTHER" id="PTHR30250">
    <property type="entry name" value="PST FAMILY PREDICTED COLANIC ACID TRANSPORTER"/>
    <property type="match status" value="1"/>
</dbReference>
<keyword evidence="2" id="KW-1003">Cell membrane</keyword>
<evidence type="ECO:0000313" key="7">
    <source>
        <dbReference type="EMBL" id="NKZ24768.1"/>
    </source>
</evidence>
<protein>
    <submittedName>
        <fullName evidence="7">Oligosaccharide flippase family protein</fullName>
    </submittedName>
</protein>
<dbReference type="InterPro" id="IPR002797">
    <property type="entry name" value="Polysacc_synth"/>
</dbReference>
<feature type="transmembrane region" description="Helical" evidence="6">
    <location>
        <begin position="281"/>
        <end position="305"/>
    </location>
</feature>
<keyword evidence="5 6" id="KW-0472">Membrane</keyword>